<dbReference type="InterPro" id="IPR001478">
    <property type="entry name" value="PDZ"/>
</dbReference>
<keyword evidence="3" id="KW-1185">Reference proteome</keyword>
<proteinExistence type="predicted"/>
<evidence type="ECO:0000313" key="3">
    <source>
        <dbReference type="Proteomes" id="UP000095280"/>
    </source>
</evidence>
<dbReference type="SMART" id="SM00228">
    <property type="entry name" value="PDZ"/>
    <property type="match status" value="1"/>
</dbReference>
<dbReference type="SUPFAM" id="SSF50156">
    <property type="entry name" value="PDZ domain-like"/>
    <property type="match status" value="1"/>
</dbReference>
<dbReference type="Pfam" id="PF00595">
    <property type="entry name" value="PDZ"/>
    <property type="match status" value="1"/>
</dbReference>
<reference evidence="4" key="1">
    <citation type="submission" date="2016-11" db="UniProtKB">
        <authorList>
            <consortium name="WormBaseParasite"/>
        </authorList>
    </citation>
    <scope>IDENTIFICATION</scope>
</reference>
<evidence type="ECO:0000259" key="2">
    <source>
        <dbReference type="PROSITE" id="PS50106"/>
    </source>
</evidence>
<dbReference type="InterPro" id="IPR036034">
    <property type="entry name" value="PDZ_sf"/>
</dbReference>
<protein>
    <submittedName>
        <fullName evidence="4">PDZ domain-containing protein</fullName>
    </submittedName>
</protein>
<accession>A0A1I8GRI4</accession>
<dbReference type="WBParaSite" id="maker-uti_cns_0002748-snap-gene-0.3-mRNA-1">
    <property type="protein sequence ID" value="maker-uti_cns_0002748-snap-gene-0.3-mRNA-1"/>
    <property type="gene ID" value="maker-uti_cns_0002748-snap-gene-0.3"/>
</dbReference>
<dbReference type="GO" id="GO:0005634">
    <property type="term" value="C:nucleus"/>
    <property type="evidence" value="ECO:0007669"/>
    <property type="project" value="TreeGrafter"/>
</dbReference>
<dbReference type="Proteomes" id="UP000095280">
    <property type="component" value="Unplaced"/>
</dbReference>
<sequence>MQQTSFTNCRGGGGLRLPRLIRRPLSCLLGGGESTLDSSWAAGPPRGDIYALRQDSWSFRRGLQFNEAPEARPVALVANGNSRSCCGRTEQRTVVLNRRGASFGFSLVGGQPVRVGRVEPSSAAEAAGLRVGDAIVGAAGRIVLASGCETLVRRIRSGGSRLELRIQRWLSNCSSWSDNDEPDRAAPDRDFEADEEDSDASSSLELSSLYRATEGAQPIRASQQTQAMYYPFRPLPSQLIRAMNPEQARLYPPAEAAHQGFQPYQNQQCHQPNRSQEMYPPIRNHEMHQQIRNHEMHQPIRSQEIHQPIGSQEMHQPIRSQEMHQPIRATEN</sequence>
<dbReference type="PROSITE" id="PS50106">
    <property type="entry name" value="PDZ"/>
    <property type="match status" value="1"/>
</dbReference>
<feature type="region of interest" description="Disordered" evidence="1">
    <location>
        <begin position="306"/>
        <end position="332"/>
    </location>
</feature>
<feature type="region of interest" description="Disordered" evidence="1">
    <location>
        <begin position="177"/>
        <end position="204"/>
    </location>
</feature>
<dbReference type="GO" id="GO:0005886">
    <property type="term" value="C:plasma membrane"/>
    <property type="evidence" value="ECO:0007669"/>
    <property type="project" value="TreeGrafter"/>
</dbReference>
<evidence type="ECO:0000256" key="1">
    <source>
        <dbReference type="SAM" id="MobiDB-lite"/>
    </source>
</evidence>
<organism evidence="3 4">
    <name type="scientific">Macrostomum lignano</name>
    <dbReference type="NCBI Taxonomy" id="282301"/>
    <lineage>
        <taxon>Eukaryota</taxon>
        <taxon>Metazoa</taxon>
        <taxon>Spiralia</taxon>
        <taxon>Lophotrochozoa</taxon>
        <taxon>Platyhelminthes</taxon>
        <taxon>Rhabditophora</taxon>
        <taxon>Macrostomorpha</taxon>
        <taxon>Macrostomida</taxon>
        <taxon>Macrostomidae</taxon>
        <taxon>Macrostomum</taxon>
    </lineage>
</organism>
<dbReference type="PANTHER" id="PTHR46848">
    <property type="entry name" value="REGULATOR OF G-PROTEIN SIGNALING 3"/>
    <property type="match status" value="1"/>
</dbReference>
<dbReference type="AlphaFoldDB" id="A0A1I8GRI4"/>
<dbReference type="PANTHER" id="PTHR46848:SF1">
    <property type="entry name" value="REGULATOR OF G-PROTEIN SIGNALING 3"/>
    <property type="match status" value="1"/>
</dbReference>
<name>A0A1I8GRI4_9PLAT</name>
<feature type="domain" description="PDZ" evidence="2">
    <location>
        <begin position="93"/>
        <end position="170"/>
    </location>
</feature>
<dbReference type="Gene3D" id="2.30.42.10">
    <property type="match status" value="1"/>
</dbReference>
<evidence type="ECO:0000313" key="4">
    <source>
        <dbReference type="WBParaSite" id="maker-uti_cns_0002748-snap-gene-0.3-mRNA-1"/>
    </source>
</evidence>